<dbReference type="GO" id="GO:0046872">
    <property type="term" value="F:metal ion binding"/>
    <property type="evidence" value="ECO:0007669"/>
    <property type="project" value="UniProtKB-KW"/>
</dbReference>
<comment type="caution">
    <text evidence="14">The sequence shown here is derived from an EMBL/GenBank/DDBJ whole genome shotgun (WGS) entry which is preliminary data.</text>
</comment>
<evidence type="ECO:0000256" key="10">
    <source>
        <dbReference type="ARBA" id="ARBA00030592"/>
    </source>
</evidence>
<evidence type="ECO:0000256" key="8">
    <source>
        <dbReference type="ARBA" id="ARBA00022840"/>
    </source>
</evidence>
<keyword evidence="9" id="KW-0460">Magnesium</keyword>
<dbReference type="Gene3D" id="3.90.190.20">
    <property type="entry name" value="Mur ligase, C-terminal domain"/>
    <property type="match status" value="1"/>
</dbReference>
<reference evidence="14" key="1">
    <citation type="submission" date="2021-06" db="EMBL/GenBank/DDBJ databases">
        <title>Comparative genomics, transcriptomics and evolutionary studies reveal genomic signatures of adaptation to plant cell wall in hemibiotrophic fungi.</title>
        <authorList>
            <consortium name="DOE Joint Genome Institute"/>
            <person name="Baroncelli R."/>
            <person name="Diaz J.F."/>
            <person name="Benocci T."/>
            <person name="Peng M."/>
            <person name="Battaglia E."/>
            <person name="Haridas S."/>
            <person name="Andreopoulos W."/>
            <person name="Labutti K."/>
            <person name="Pangilinan J."/>
            <person name="Floch G.L."/>
            <person name="Makela M.R."/>
            <person name="Henrissat B."/>
            <person name="Grigoriev I.V."/>
            <person name="Crouch J.A."/>
            <person name="De Vries R.P."/>
            <person name="Sukno S.A."/>
            <person name="Thon M.R."/>
        </authorList>
    </citation>
    <scope>NUCLEOTIDE SEQUENCE</scope>
    <source>
        <strain evidence="14">MAFF235873</strain>
    </source>
</reference>
<dbReference type="Gene3D" id="3.40.1190.10">
    <property type="entry name" value="Mur-like, catalytic domain"/>
    <property type="match status" value="1"/>
</dbReference>
<dbReference type="PANTHER" id="PTHR11136:SF5">
    <property type="entry name" value="FOLYLPOLYGLUTAMATE SYNTHASE, MITOCHONDRIAL"/>
    <property type="match status" value="1"/>
</dbReference>
<keyword evidence="7" id="KW-0547">Nucleotide-binding</keyword>
<evidence type="ECO:0000313" key="15">
    <source>
        <dbReference type="Proteomes" id="UP001232148"/>
    </source>
</evidence>
<organism evidence="14 15">
    <name type="scientific">Colletotrichum zoysiae</name>
    <dbReference type="NCBI Taxonomy" id="1216348"/>
    <lineage>
        <taxon>Eukaryota</taxon>
        <taxon>Fungi</taxon>
        <taxon>Dikarya</taxon>
        <taxon>Ascomycota</taxon>
        <taxon>Pezizomycotina</taxon>
        <taxon>Sordariomycetes</taxon>
        <taxon>Hypocreomycetidae</taxon>
        <taxon>Glomerellales</taxon>
        <taxon>Glomerellaceae</taxon>
        <taxon>Colletotrichum</taxon>
        <taxon>Colletotrichum graminicola species complex</taxon>
    </lineage>
</organism>
<dbReference type="GO" id="GO:0004326">
    <property type="term" value="F:tetrahydrofolylpolyglutamate synthase activity"/>
    <property type="evidence" value="ECO:0007669"/>
    <property type="project" value="UniProtKB-EC"/>
</dbReference>
<comment type="similarity">
    <text evidence="2">Belongs to the folylpolyglutamate synthase family.</text>
</comment>
<gene>
    <name evidence="14" type="ORF">LX32DRAFT_628184</name>
</gene>
<evidence type="ECO:0000256" key="2">
    <source>
        <dbReference type="ARBA" id="ARBA00008276"/>
    </source>
</evidence>
<dbReference type="InterPro" id="IPR036615">
    <property type="entry name" value="Mur_ligase_C_dom_sf"/>
</dbReference>
<evidence type="ECO:0000256" key="4">
    <source>
        <dbReference type="ARBA" id="ARBA00022563"/>
    </source>
</evidence>
<evidence type="ECO:0000256" key="6">
    <source>
        <dbReference type="ARBA" id="ARBA00022723"/>
    </source>
</evidence>
<keyword evidence="15" id="KW-1185">Reference proteome</keyword>
<evidence type="ECO:0000256" key="12">
    <source>
        <dbReference type="ARBA" id="ARBA00047493"/>
    </source>
</evidence>
<dbReference type="EMBL" id="MU843003">
    <property type="protein sequence ID" value="KAK2023348.1"/>
    <property type="molecule type" value="Genomic_DNA"/>
</dbReference>
<evidence type="ECO:0000256" key="9">
    <source>
        <dbReference type="ARBA" id="ARBA00022842"/>
    </source>
</evidence>
<dbReference type="GO" id="GO:0006730">
    <property type="term" value="P:one-carbon metabolic process"/>
    <property type="evidence" value="ECO:0007669"/>
    <property type="project" value="UniProtKB-KW"/>
</dbReference>
<evidence type="ECO:0000256" key="3">
    <source>
        <dbReference type="ARBA" id="ARBA00013025"/>
    </source>
</evidence>
<dbReference type="InterPro" id="IPR036565">
    <property type="entry name" value="Mur-like_cat_sf"/>
</dbReference>
<sequence>MKLFLPRQASAASSHLVRRPTARFLTAMSPPASRTYADALGLLDTLIPNTKVHALFGKPQTAVPGGSPQPPQQPASDPNLLAIPEMRAWLLRANLTPQRLSALSCIHIAGTKGKGSVAALTTSALLAAAAADASAPARSGTGTSPGPGRVGTYTSPHLVSPRERIAIDGRPVSQPLFAAAFFELWDALSACPADRDDGVLAGVPAGAKPFYFRFLTLLAFHIFLREGVRSVVLECGIGGEYDATNAVVGVVAGDGDGRGGGGGAAVTAAVITQLGVDHVAMLGDTPEAIAWHKAGVMKPGVPAFTRRLDDRPAVMDVLRARARDARARLVEVPDDAVDAWPGVSSSAGSGGPAVDKLPAGAFQKRNQALAALAAAHHLRDDDDARALLRDVPEAVVAGLREATLRGRHEVLERGDVAWHLDGAHNADSLAEAARWAAAVVFVVGGDTAAAAAAAAAASATTKFVLVFNQQERDASALLLGLLREMEAAGVDVASRLDAAIFTRNDKTGGGGGGGGGAGDAEKEAAAVDVTVQERCAAAFREAYPGVEALVCRDLTEMKGAVDAVARDAGVRVRVLVTGSMYLVGNVIGLLEPDGLL</sequence>
<name>A0AAD9H733_9PEZI</name>
<comment type="catalytic activity">
    <reaction evidence="12">
        <text>(6S)-5,6,7,8-tetrahydrofolyl-(gamma-L-Glu)(n) + L-glutamate + ATP = (6S)-5,6,7,8-tetrahydrofolyl-(gamma-L-Glu)(n+1) + ADP + phosphate + H(+)</text>
        <dbReference type="Rhea" id="RHEA:10580"/>
        <dbReference type="Rhea" id="RHEA-COMP:14738"/>
        <dbReference type="Rhea" id="RHEA-COMP:14740"/>
        <dbReference type="ChEBI" id="CHEBI:15378"/>
        <dbReference type="ChEBI" id="CHEBI:29985"/>
        <dbReference type="ChEBI" id="CHEBI:30616"/>
        <dbReference type="ChEBI" id="CHEBI:43474"/>
        <dbReference type="ChEBI" id="CHEBI:141005"/>
        <dbReference type="ChEBI" id="CHEBI:456216"/>
        <dbReference type="EC" id="6.3.2.17"/>
    </reaction>
</comment>
<dbReference type="PANTHER" id="PTHR11136">
    <property type="entry name" value="FOLYLPOLYGLUTAMATE SYNTHASE-RELATED"/>
    <property type="match status" value="1"/>
</dbReference>
<keyword evidence="8" id="KW-0067">ATP-binding</keyword>
<dbReference type="AlphaFoldDB" id="A0AAD9H733"/>
<dbReference type="GO" id="GO:0005829">
    <property type="term" value="C:cytosol"/>
    <property type="evidence" value="ECO:0007669"/>
    <property type="project" value="TreeGrafter"/>
</dbReference>
<dbReference type="SUPFAM" id="SSF53244">
    <property type="entry name" value="MurD-like peptide ligases, peptide-binding domain"/>
    <property type="match status" value="1"/>
</dbReference>
<dbReference type="SUPFAM" id="SSF53623">
    <property type="entry name" value="MurD-like peptide ligases, catalytic domain"/>
    <property type="match status" value="1"/>
</dbReference>
<evidence type="ECO:0000256" key="7">
    <source>
        <dbReference type="ARBA" id="ARBA00022741"/>
    </source>
</evidence>
<feature type="region of interest" description="Disordered" evidence="13">
    <location>
        <begin position="57"/>
        <end position="77"/>
    </location>
</feature>
<keyword evidence="4" id="KW-0554">One-carbon metabolism</keyword>
<comment type="pathway">
    <text evidence="1">Cofactor biosynthesis; tetrahydrofolylpolyglutamate biosynthesis.</text>
</comment>
<dbReference type="GO" id="GO:0005524">
    <property type="term" value="F:ATP binding"/>
    <property type="evidence" value="ECO:0007669"/>
    <property type="project" value="UniProtKB-KW"/>
</dbReference>
<accession>A0AAD9H733</accession>
<evidence type="ECO:0000256" key="1">
    <source>
        <dbReference type="ARBA" id="ARBA00005150"/>
    </source>
</evidence>
<keyword evidence="5 14" id="KW-0436">Ligase</keyword>
<evidence type="ECO:0000313" key="14">
    <source>
        <dbReference type="EMBL" id="KAK2023348.1"/>
    </source>
</evidence>
<protein>
    <recommendedName>
        <fullName evidence="3">tetrahydrofolate synthase</fullName>
        <ecNumber evidence="3">6.3.2.17</ecNumber>
    </recommendedName>
    <alternativeName>
        <fullName evidence="11">Folylpoly-gamma-glutamate synthetase</fullName>
    </alternativeName>
    <alternativeName>
        <fullName evidence="10">Tetrahydrofolylpolyglutamate synthase</fullName>
    </alternativeName>
</protein>
<dbReference type="EC" id="6.3.2.17" evidence="3"/>
<evidence type="ECO:0000256" key="5">
    <source>
        <dbReference type="ARBA" id="ARBA00022598"/>
    </source>
</evidence>
<dbReference type="Proteomes" id="UP001232148">
    <property type="component" value="Unassembled WGS sequence"/>
</dbReference>
<evidence type="ECO:0000256" key="11">
    <source>
        <dbReference type="ARBA" id="ARBA00030876"/>
    </source>
</evidence>
<dbReference type="GO" id="GO:0005739">
    <property type="term" value="C:mitochondrion"/>
    <property type="evidence" value="ECO:0007669"/>
    <property type="project" value="TreeGrafter"/>
</dbReference>
<proteinExistence type="inferred from homology"/>
<keyword evidence="6" id="KW-0479">Metal-binding</keyword>
<dbReference type="InterPro" id="IPR001645">
    <property type="entry name" value="Folylpolyglutamate_synth"/>
</dbReference>
<evidence type="ECO:0000256" key="13">
    <source>
        <dbReference type="SAM" id="MobiDB-lite"/>
    </source>
</evidence>